<protein>
    <recommendedName>
        <fullName evidence="9">Histidinol-phosphate aminotransferase</fullName>
        <ecNumber evidence="9">2.6.1.9</ecNumber>
    </recommendedName>
    <alternativeName>
        <fullName evidence="9">Imidazole acetol-phosphate transaminase</fullName>
    </alternativeName>
</protein>
<keyword evidence="12" id="KW-1185">Reference proteome</keyword>
<comment type="pathway">
    <text evidence="2 9">Amino-acid biosynthesis; L-histidine biosynthesis; L-histidine from 5-phospho-alpha-D-ribose 1-diphosphate: step 7/9.</text>
</comment>
<dbReference type="GO" id="GO:0004400">
    <property type="term" value="F:histidinol-phosphate transaminase activity"/>
    <property type="evidence" value="ECO:0007669"/>
    <property type="project" value="UniProtKB-UniRule"/>
</dbReference>
<dbReference type="AlphaFoldDB" id="A0A8J2YYB6"/>
<evidence type="ECO:0000256" key="6">
    <source>
        <dbReference type="ARBA" id="ARBA00022679"/>
    </source>
</evidence>
<comment type="cofactor">
    <cofactor evidence="1 9">
        <name>pyridoxal 5'-phosphate</name>
        <dbReference type="ChEBI" id="CHEBI:597326"/>
    </cofactor>
</comment>
<reference evidence="11" key="2">
    <citation type="submission" date="2020-09" db="EMBL/GenBank/DDBJ databases">
        <authorList>
            <person name="Sun Q."/>
            <person name="Zhou Y."/>
        </authorList>
    </citation>
    <scope>NUCLEOTIDE SEQUENCE</scope>
    <source>
        <strain evidence="11">CGMCC 1.15725</strain>
    </source>
</reference>
<dbReference type="RefSeq" id="WP_189051203.1">
    <property type="nucleotide sequence ID" value="NZ_BMJQ01000016.1"/>
</dbReference>
<dbReference type="Gene3D" id="3.40.640.10">
    <property type="entry name" value="Type I PLP-dependent aspartate aminotransferase-like (Major domain)"/>
    <property type="match status" value="1"/>
</dbReference>
<dbReference type="EC" id="2.6.1.9" evidence="9"/>
<dbReference type="InterPro" id="IPR015424">
    <property type="entry name" value="PyrdxlP-dep_Trfase"/>
</dbReference>
<keyword evidence="9" id="KW-0028">Amino-acid biosynthesis</keyword>
<gene>
    <name evidence="9 11" type="primary">hisC</name>
    <name evidence="11" type="ORF">GCM10011611_53230</name>
</gene>
<keyword evidence="6 9" id="KW-0808">Transferase</keyword>
<dbReference type="EMBL" id="BMJQ01000016">
    <property type="protein sequence ID" value="GGF40178.1"/>
    <property type="molecule type" value="Genomic_DNA"/>
</dbReference>
<dbReference type="CDD" id="cd00609">
    <property type="entry name" value="AAT_like"/>
    <property type="match status" value="1"/>
</dbReference>
<evidence type="ECO:0000256" key="8">
    <source>
        <dbReference type="ARBA" id="ARBA00047481"/>
    </source>
</evidence>
<feature type="modified residue" description="N6-(pyridoxal phosphate)lysine" evidence="9">
    <location>
        <position position="230"/>
    </location>
</feature>
<dbReference type="InterPro" id="IPR050106">
    <property type="entry name" value="HistidinolP_aminotransfase"/>
</dbReference>
<dbReference type="HAMAP" id="MF_01023">
    <property type="entry name" value="HisC_aminotrans_2"/>
    <property type="match status" value="1"/>
</dbReference>
<evidence type="ECO:0000256" key="1">
    <source>
        <dbReference type="ARBA" id="ARBA00001933"/>
    </source>
</evidence>
<keyword evidence="7 9" id="KW-0663">Pyridoxal phosphate</keyword>
<accession>A0A8J2YYB6</accession>
<keyword evidence="5 9" id="KW-0032">Aminotransferase</keyword>
<dbReference type="GO" id="GO:0000105">
    <property type="term" value="P:L-histidine biosynthetic process"/>
    <property type="evidence" value="ECO:0007669"/>
    <property type="project" value="UniProtKB-UniRule"/>
</dbReference>
<dbReference type="Gene3D" id="3.90.1150.10">
    <property type="entry name" value="Aspartate Aminotransferase, domain 1"/>
    <property type="match status" value="1"/>
</dbReference>
<evidence type="ECO:0000256" key="5">
    <source>
        <dbReference type="ARBA" id="ARBA00022576"/>
    </source>
</evidence>
<feature type="domain" description="Aminotransferase class I/classII large" evidence="10">
    <location>
        <begin position="39"/>
        <end position="367"/>
    </location>
</feature>
<comment type="subunit">
    <text evidence="4 9">Homodimer.</text>
</comment>
<dbReference type="Proteomes" id="UP000646365">
    <property type="component" value="Unassembled WGS sequence"/>
</dbReference>
<evidence type="ECO:0000259" key="10">
    <source>
        <dbReference type="Pfam" id="PF00155"/>
    </source>
</evidence>
<dbReference type="SUPFAM" id="SSF53383">
    <property type="entry name" value="PLP-dependent transferases"/>
    <property type="match status" value="1"/>
</dbReference>
<dbReference type="NCBIfam" id="TIGR01141">
    <property type="entry name" value="hisC"/>
    <property type="match status" value="1"/>
</dbReference>
<organism evidence="11 12">
    <name type="scientific">Aliidongia dinghuensis</name>
    <dbReference type="NCBI Taxonomy" id="1867774"/>
    <lineage>
        <taxon>Bacteria</taxon>
        <taxon>Pseudomonadati</taxon>
        <taxon>Pseudomonadota</taxon>
        <taxon>Alphaproteobacteria</taxon>
        <taxon>Rhodospirillales</taxon>
        <taxon>Dongiaceae</taxon>
        <taxon>Aliidongia</taxon>
    </lineage>
</organism>
<name>A0A8J2YYB6_9PROT</name>
<dbReference type="UniPathway" id="UPA00031">
    <property type="reaction ID" value="UER00012"/>
</dbReference>
<evidence type="ECO:0000313" key="12">
    <source>
        <dbReference type="Proteomes" id="UP000646365"/>
    </source>
</evidence>
<dbReference type="InterPro" id="IPR004839">
    <property type="entry name" value="Aminotransferase_I/II_large"/>
</dbReference>
<evidence type="ECO:0000256" key="9">
    <source>
        <dbReference type="HAMAP-Rule" id="MF_01023"/>
    </source>
</evidence>
<dbReference type="Pfam" id="PF00155">
    <property type="entry name" value="Aminotran_1_2"/>
    <property type="match status" value="1"/>
</dbReference>
<dbReference type="PANTHER" id="PTHR43643:SF3">
    <property type="entry name" value="HISTIDINOL-PHOSPHATE AMINOTRANSFERASE"/>
    <property type="match status" value="1"/>
</dbReference>
<comment type="caution">
    <text evidence="11">The sequence shown here is derived from an EMBL/GenBank/DDBJ whole genome shotgun (WGS) entry which is preliminary data.</text>
</comment>
<dbReference type="InterPro" id="IPR015421">
    <property type="entry name" value="PyrdxlP-dep_Trfase_major"/>
</dbReference>
<comment type="similarity">
    <text evidence="3 9">Belongs to the class-II pyridoxal-phosphate-dependent aminotransferase family. Histidinol-phosphate aminotransferase subfamily.</text>
</comment>
<sequence length="374" mass="39706">MTSTETPSPESRQPVARPGVLDIAPYVGGESKVAGVNRVIRLASNEGALGPSPKAIEAYKALSGEIHRYPDGGSAALRAALAGRFGLEAERIVCSGGSDELITLLTRAYAGPGDEVLYSQHGFLMYPIAAMGVGATPVTAPETNLTTNVDALLAAVTERTKLVFVANPNNPTGTYLSAAEMARLHAGLPSHVVLVIDAAYAEYVGQHDYEPGIELVRRSTNTVMTRTFSKIYALGGMRVGWAYCPDNIADVLNRLRNPFNVNAAGQAAAVAALEDVEFAEASRAHNDKWLPWTSEGLTRLGLKLTPSVGNFVLAQFPETTGHSADAAWDYLKSRGMLTRKMGSYGLPNALRITIGTGDEMKAVVDALSQFLGKS</sequence>
<dbReference type="InterPro" id="IPR005861">
    <property type="entry name" value="HisP_aminotrans"/>
</dbReference>
<evidence type="ECO:0000256" key="7">
    <source>
        <dbReference type="ARBA" id="ARBA00022898"/>
    </source>
</evidence>
<evidence type="ECO:0000313" key="11">
    <source>
        <dbReference type="EMBL" id="GGF40178.1"/>
    </source>
</evidence>
<dbReference type="GO" id="GO:0030170">
    <property type="term" value="F:pyridoxal phosphate binding"/>
    <property type="evidence" value="ECO:0007669"/>
    <property type="project" value="InterPro"/>
</dbReference>
<evidence type="ECO:0000256" key="3">
    <source>
        <dbReference type="ARBA" id="ARBA00007970"/>
    </source>
</evidence>
<evidence type="ECO:0000256" key="2">
    <source>
        <dbReference type="ARBA" id="ARBA00005011"/>
    </source>
</evidence>
<comment type="catalytic activity">
    <reaction evidence="8 9">
        <text>L-histidinol phosphate + 2-oxoglutarate = 3-(imidazol-4-yl)-2-oxopropyl phosphate + L-glutamate</text>
        <dbReference type="Rhea" id="RHEA:23744"/>
        <dbReference type="ChEBI" id="CHEBI:16810"/>
        <dbReference type="ChEBI" id="CHEBI:29985"/>
        <dbReference type="ChEBI" id="CHEBI:57766"/>
        <dbReference type="ChEBI" id="CHEBI:57980"/>
        <dbReference type="EC" id="2.6.1.9"/>
    </reaction>
</comment>
<reference evidence="11" key="1">
    <citation type="journal article" date="2014" name="Int. J. Syst. Evol. Microbiol.">
        <title>Complete genome sequence of Corynebacterium casei LMG S-19264T (=DSM 44701T), isolated from a smear-ripened cheese.</title>
        <authorList>
            <consortium name="US DOE Joint Genome Institute (JGI-PGF)"/>
            <person name="Walter F."/>
            <person name="Albersmeier A."/>
            <person name="Kalinowski J."/>
            <person name="Ruckert C."/>
        </authorList>
    </citation>
    <scope>NUCLEOTIDE SEQUENCE</scope>
    <source>
        <strain evidence="11">CGMCC 1.15725</strain>
    </source>
</reference>
<evidence type="ECO:0000256" key="4">
    <source>
        <dbReference type="ARBA" id="ARBA00011738"/>
    </source>
</evidence>
<dbReference type="PANTHER" id="PTHR43643">
    <property type="entry name" value="HISTIDINOL-PHOSPHATE AMINOTRANSFERASE 2"/>
    <property type="match status" value="1"/>
</dbReference>
<keyword evidence="9" id="KW-0368">Histidine biosynthesis</keyword>
<proteinExistence type="inferred from homology"/>
<dbReference type="InterPro" id="IPR015422">
    <property type="entry name" value="PyrdxlP-dep_Trfase_small"/>
</dbReference>